<keyword evidence="3" id="KW-1185">Reference proteome</keyword>
<reference evidence="3" key="2">
    <citation type="submission" date="2015-01" db="EMBL/GenBank/DDBJ databases">
        <title>Evolutionary Origins and Diversification of the Mycorrhizal Mutualists.</title>
        <authorList>
            <consortium name="DOE Joint Genome Institute"/>
            <consortium name="Mycorrhizal Genomics Consortium"/>
            <person name="Kohler A."/>
            <person name="Kuo A."/>
            <person name="Nagy L.G."/>
            <person name="Floudas D."/>
            <person name="Copeland A."/>
            <person name="Barry K.W."/>
            <person name="Cichocki N."/>
            <person name="Veneault-Fourrey C."/>
            <person name="LaButti K."/>
            <person name="Lindquist E.A."/>
            <person name="Lipzen A."/>
            <person name="Lundell T."/>
            <person name="Morin E."/>
            <person name="Murat C."/>
            <person name="Riley R."/>
            <person name="Ohm R."/>
            <person name="Sun H."/>
            <person name="Tunlid A."/>
            <person name="Henrissat B."/>
            <person name="Grigoriev I.V."/>
            <person name="Hibbett D.S."/>
            <person name="Martin F."/>
        </authorList>
    </citation>
    <scope>NUCLEOTIDE SEQUENCE [LARGE SCALE GENOMIC DNA]</scope>
    <source>
        <strain evidence="3">MUT 4182</strain>
    </source>
</reference>
<evidence type="ECO:0000313" key="3">
    <source>
        <dbReference type="Proteomes" id="UP000054248"/>
    </source>
</evidence>
<evidence type="ECO:0000313" key="2">
    <source>
        <dbReference type="EMBL" id="KIO20090.1"/>
    </source>
</evidence>
<gene>
    <name evidence="2" type="ORF">M407DRAFT_30247</name>
</gene>
<dbReference type="HOGENOM" id="CLU_794987_0_0_1"/>
<dbReference type="OrthoDB" id="3249298at2759"/>
<organism evidence="2 3">
    <name type="scientific">Tulasnella calospora MUT 4182</name>
    <dbReference type="NCBI Taxonomy" id="1051891"/>
    <lineage>
        <taxon>Eukaryota</taxon>
        <taxon>Fungi</taxon>
        <taxon>Dikarya</taxon>
        <taxon>Basidiomycota</taxon>
        <taxon>Agaricomycotina</taxon>
        <taxon>Agaricomycetes</taxon>
        <taxon>Cantharellales</taxon>
        <taxon>Tulasnellaceae</taxon>
        <taxon>Tulasnella</taxon>
    </lineage>
</organism>
<name>A0A0C3PY29_9AGAM</name>
<protein>
    <submittedName>
        <fullName evidence="2">Uncharacterized protein</fullName>
    </submittedName>
</protein>
<feature type="compositionally biased region" description="Polar residues" evidence="1">
    <location>
        <begin position="1"/>
        <end position="37"/>
    </location>
</feature>
<dbReference type="EMBL" id="KN823188">
    <property type="protein sequence ID" value="KIO20090.1"/>
    <property type="molecule type" value="Genomic_DNA"/>
</dbReference>
<evidence type="ECO:0000256" key="1">
    <source>
        <dbReference type="SAM" id="MobiDB-lite"/>
    </source>
</evidence>
<reference evidence="2 3" key="1">
    <citation type="submission" date="2014-04" db="EMBL/GenBank/DDBJ databases">
        <authorList>
            <consortium name="DOE Joint Genome Institute"/>
            <person name="Kuo A."/>
            <person name="Girlanda M."/>
            <person name="Perotto S."/>
            <person name="Kohler A."/>
            <person name="Nagy L.G."/>
            <person name="Floudas D."/>
            <person name="Copeland A."/>
            <person name="Barry K.W."/>
            <person name="Cichocki N."/>
            <person name="Veneault-Fourrey C."/>
            <person name="LaButti K."/>
            <person name="Lindquist E.A."/>
            <person name="Lipzen A."/>
            <person name="Lundell T."/>
            <person name="Morin E."/>
            <person name="Murat C."/>
            <person name="Sun H."/>
            <person name="Tunlid A."/>
            <person name="Henrissat B."/>
            <person name="Grigoriev I.V."/>
            <person name="Hibbett D.S."/>
            <person name="Martin F."/>
            <person name="Nordberg H.P."/>
            <person name="Cantor M.N."/>
            <person name="Hua S.X."/>
        </authorList>
    </citation>
    <scope>NUCLEOTIDE SEQUENCE [LARGE SCALE GENOMIC DNA]</scope>
    <source>
        <strain evidence="2 3">MUT 4182</strain>
    </source>
</reference>
<dbReference type="Proteomes" id="UP000054248">
    <property type="component" value="Unassembled WGS sequence"/>
</dbReference>
<sequence>MDMSNDDSTSAQLSKPSETDNSSLSSDQIQEQATSPKQPWEPQFAAICLTNIMSEEVEADIIKAVAQMTGDGANVPPSGKRSKLNGAHHVGIWSKFWLTIYAMGDTLYQNMGAHQGMDCLFKLILEHVNQPIMEFLQEADPEYAKTLKRINEYVQIVLDDQFINPPLKHIQKLGPLFKVFAMKYGSSEISHLDLGDVPSLYAIILVLDDFEGGDFVFLTLATTSPFVGALFYWWMLSAWFMVQGHGLGTDLSSQGSSTTTLPSVLVSKQQTSLNSGMSSLESGHKDKYLMNTQKFQIRAKRWVGKKAVEEMRTPEDVTPPCLLLLQRSSRTWKRAFSVQRWKEIIDALW</sequence>
<proteinExistence type="predicted"/>
<accession>A0A0C3PY29</accession>
<dbReference type="AlphaFoldDB" id="A0A0C3PY29"/>
<feature type="region of interest" description="Disordered" evidence="1">
    <location>
        <begin position="1"/>
        <end position="38"/>
    </location>
</feature>